<keyword evidence="2" id="KW-1185">Reference proteome</keyword>
<organism evidence="1 2">
    <name type="scientific">Gigaspora margarita</name>
    <dbReference type="NCBI Taxonomy" id="4874"/>
    <lineage>
        <taxon>Eukaryota</taxon>
        <taxon>Fungi</taxon>
        <taxon>Fungi incertae sedis</taxon>
        <taxon>Mucoromycota</taxon>
        <taxon>Glomeromycotina</taxon>
        <taxon>Glomeromycetes</taxon>
        <taxon>Diversisporales</taxon>
        <taxon>Gigasporaceae</taxon>
        <taxon>Gigaspora</taxon>
    </lineage>
</organism>
<name>A0ABN7VML8_GIGMA</name>
<reference evidence="1 2" key="1">
    <citation type="submission" date="2021-06" db="EMBL/GenBank/DDBJ databases">
        <authorList>
            <person name="Kallberg Y."/>
            <person name="Tangrot J."/>
            <person name="Rosling A."/>
        </authorList>
    </citation>
    <scope>NUCLEOTIDE SEQUENCE [LARGE SCALE GENOMIC DNA]</scope>
    <source>
        <strain evidence="1 2">120-4 pot B 10/14</strain>
    </source>
</reference>
<evidence type="ECO:0000313" key="2">
    <source>
        <dbReference type="Proteomes" id="UP000789901"/>
    </source>
</evidence>
<comment type="caution">
    <text evidence="1">The sequence shown here is derived from an EMBL/GenBank/DDBJ whole genome shotgun (WGS) entry which is preliminary data.</text>
</comment>
<feature type="non-terminal residue" evidence="1">
    <location>
        <position position="1"/>
    </location>
</feature>
<protein>
    <submittedName>
        <fullName evidence="1">13499_t:CDS:1</fullName>
    </submittedName>
</protein>
<evidence type="ECO:0000313" key="1">
    <source>
        <dbReference type="EMBL" id="CAG8786076.1"/>
    </source>
</evidence>
<dbReference type="Proteomes" id="UP000789901">
    <property type="component" value="Unassembled WGS sequence"/>
</dbReference>
<proteinExistence type="predicted"/>
<accession>A0ABN7VML8</accession>
<dbReference type="EMBL" id="CAJVQB010017956">
    <property type="protein sequence ID" value="CAG8786076.1"/>
    <property type="molecule type" value="Genomic_DNA"/>
</dbReference>
<sequence length="101" mass="12008">ILGLQNKLKRYDYPSSKEKDKPNKTRLQYISKEVSDPYQKISINNRNTASNSQCSVFSKAKIIRINKIEEQSNKRRWLKHFPDLINKSFRTTKIVENHLEK</sequence>
<gene>
    <name evidence="1" type="ORF">GMARGA_LOCUS20461</name>
</gene>